<accession>A0A3Q9KW34</accession>
<name>A0A3Q9KW34_STRGD</name>
<evidence type="ECO:0000313" key="2">
    <source>
        <dbReference type="EMBL" id="AZS87349.1"/>
    </source>
</evidence>
<dbReference type="Proteomes" id="UP000271291">
    <property type="component" value="Chromosome"/>
</dbReference>
<organism evidence="2 3">
    <name type="scientific">Streptomyces griseoviridis</name>
    <dbReference type="NCBI Taxonomy" id="45398"/>
    <lineage>
        <taxon>Bacteria</taxon>
        <taxon>Bacillati</taxon>
        <taxon>Actinomycetota</taxon>
        <taxon>Actinomycetes</taxon>
        <taxon>Kitasatosporales</taxon>
        <taxon>Streptomycetaceae</taxon>
        <taxon>Streptomyces</taxon>
    </lineage>
</organism>
<proteinExistence type="predicted"/>
<protein>
    <submittedName>
        <fullName evidence="2">Uncharacterized protein</fullName>
    </submittedName>
</protein>
<reference evidence="2 3" key="1">
    <citation type="submission" date="2018-12" db="EMBL/GenBank/DDBJ databases">
        <title>Streptomyces griseoviridis F1-27 complete genome.</title>
        <authorList>
            <person name="Mariita R.M."/>
            <person name="Sello J.K."/>
        </authorList>
    </citation>
    <scope>NUCLEOTIDE SEQUENCE [LARGE SCALE GENOMIC DNA]</scope>
    <source>
        <strain evidence="2 3">F1-27</strain>
    </source>
</reference>
<feature type="compositionally biased region" description="Polar residues" evidence="1">
    <location>
        <begin position="25"/>
        <end position="37"/>
    </location>
</feature>
<feature type="region of interest" description="Disordered" evidence="1">
    <location>
        <begin position="1"/>
        <end position="92"/>
    </location>
</feature>
<sequence length="92" mass="9767">MVSGEPETNREWVAGVRRNPPRTRSPPQSHQGNSPKGPSSGGFAAPPRPRPHDPAPPPSPLTPAPAPRPRPPATPPRNAPRAAPRAHTAPRR</sequence>
<evidence type="ECO:0000256" key="1">
    <source>
        <dbReference type="SAM" id="MobiDB-lite"/>
    </source>
</evidence>
<gene>
    <name evidence="2" type="ORF">ELQ87_26325</name>
</gene>
<dbReference type="EMBL" id="CP034687">
    <property type="protein sequence ID" value="AZS87349.1"/>
    <property type="molecule type" value="Genomic_DNA"/>
</dbReference>
<dbReference type="AlphaFoldDB" id="A0A3Q9KW34"/>
<dbReference type="KEGG" id="sgd:ELQ87_26325"/>
<feature type="compositionally biased region" description="Pro residues" evidence="1">
    <location>
        <begin position="54"/>
        <end position="78"/>
    </location>
</feature>
<evidence type="ECO:0000313" key="3">
    <source>
        <dbReference type="Proteomes" id="UP000271291"/>
    </source>
</evidence>
<feature type="compositionally biased region" description="Low complexity" evidence="1">
    <location>
        <begin position="79"/>
        <end position="92"/>
    </location>
</feature>